<name>A0A5B0QFV0_PUCGR</name>
<keyword evidence="2" id="KW-0812">Transmembrane</keyword>
<dbReference type="OrthoDB" id="5582162at2759"/>
<sequence length="439" mass="48891">MVSFKYGEWSYICRVSPQPICNLFFRQLLVHPERGVQAAPDPSLNLPSEDLTQREGIVKELGVGINPTCTIPRMEVAGGKLDSLGNVANIVLCCVSIFVVGWLVRKAFRRKAAVARVEIILLLIIYGLLKFFEIFANGGVLEQGSQSIVWLTGLDHSLLVVFFFGLIWLGFLGLQVVEDGSLFSLVPLATCSTILFVASNYIFLDTGFGITHYFASQPADHLYSPWTFTMVILWPLIALTIYAGLTILVSVKVLGELKPVILLLCSLMTMGLAELFRWILSQPICHSSHGTVDGSFMGSLFELVSLGLLVYTWISLTEAEWDEYQDFGFGFPTAQPILHQQQQNSFFGSARQTPSHLSPDDQPVIVNRPHSLDYRPDIHPNLSNTPNLPFPNQLQPENPLLHHQQPHLPSTSPLDQHGPIVTNFDPVHDPHLPHSNTFK</sequence>
<dbReference type="Pfam" id="PF12271">
    <property type="entry name" value="Chs7"/>
    <property type="match status" value="1"/>
</dbReference>
<dbReference type="InterPro" id="IPR022057">
    <property type="entry name" value="Chs7"/>
</dbReference>
<dbReference type="GO" id="GO:0005789">
    <property type="term" value="C:endoplasmic reticulum membrane"/>
    <property type="evidence" value="ECO:0007669"/>
    <property type="project" value="TreeGrafter"/>
</dbReference>
<feature type="transmembrane region" description="Helical" evidence="2">
    <location>
        <begin position="295"/>
        <end position="314"/>
    </location>
</feature>
<dbReference type="Proteomes" id="UP000324748">
    <property type="component" value="Unassembled WGS sequence"/>
</dbReference>
<dbReference type="AlphaFoldDB" id="A0A5B0QFV0"/>
<protein>
    <submittedName>
        <fullName evidence="3">Uncharacterized protein</fullName>
    </submittedName>
</protein>
<reference evidence="3 4" key="1">
    <citation type="submission" date="2019-05" db="EMBL/GenBank/DDBJ databases">
        <title>Emergence of the Ug99 lineage of the wheat stem rust pathogen through somatic hybridization.</title>
        <authorList>
            <person name="Li F."/>
            <person name="Upadhyaya N.M."/>
            <person name="Sperschneider J."/>
            <person name="Matny O."/>
            <person name="Nguyen-Phuc H."/>
            <person name="Mago R."/>
            <person name="Raley C."/>
            <person name="Miller M.E."/>
            <person name="Silverstein K.A.T."/>
            <person name="Henningsen E."/>
            <person name="Hirsch C.D."/>
            <person name="Visser B."/>
            <person name="Pretorius Z.A."/>
            <person name="Steffenson B.J."/>
            <person name="Schwessinger B."/>
            <person name="Dodds P.N."/>
            <person name="Figueroa M."/>
        </authorList>
    </citation>
    <scope>NUCLEOTIDE SEQUENCE [LARGE SCALE GENOMIC DNA]</scope>
    <source>
        <strain evidence="3">21-0</strain>
    </source>
</reference>
<feature type="transmembrane region" description="Helical" evidence="2">
    <location>
        <begin position="223"/>
        <end position="248"/>
    </location>
</feature>
<accession>A0A5B0QFV0</accession>
<dbReference type="PANTHER" id="PTHR35329">
    <property type="entry name" value="CHITIN SYNTHASE EXPORT CHAPERONE"/>
    <property type="match status" value="1"/>
</dbReference>
<keyword evidence="2" id="KW-1133">Transmembrane helix</keyword>
<feature type="transmembrane region" description="Helical" evidence="2">
    <location>
        <begin position="87"/>
        <end position="105"/>
    </location>
</feature>
<keyword evidence="4" id="KW-1185">Reference proteome</keyword>
<dbReference type="GO" id="GO:0006457">
    <property type="term" value="P:protein folding"/>
    <property type="evidence" value="ECO:0007669"/>
    <property type="project" value="TreeGrafter"/>
</dbReference>
<dbReference type="EMBL" id="VSWC01000016">
    <property type="protein sequence ID" value="KAA1111833.1"/>
    <property type="molecule type" value="Genomic_DNA"/>
</dbReference>
<organism evidence="3 4">
    <name type="scientific">Puccinia graminis f. sp. tritici</name>
    <dbReference type="NCBI Taxonomy" id="56615"/>
    <lineage>
        <taxon>Eukaryota</taxon>
        <taxon>Fungi</taxon>
        <taxon>Dikarya</taxon>
        <taxon>Basidiomycota</taxon>
        <taxon>Pucciniomycotina</taxon>
        <taxon>Pucciniomycetes</taxon>
        <taxon>Pucciniales</taxon>
        <taxon>Pucciniaceae</taxon>
        <taxon>Puccinia</taxon>
    </lineage>
</organism>
<keyword evidence="2" id="KW-0472">Membrane</keyword>
<dbReference type="PANTHER" id="PTHR35329:SF1">
    <property type="entry name" value="CHITIN SYNTHASE EXPORT CHAPERONE"/>
    <property type="match status" value="1"/>
</dbReference>
<gene>
    <name evidence="3" type="ORF">PGT21_013339</name>
</gene>
<feature type="region of interest" description="Disordered" evidence="1">
    <location>
        <begin position="377"/>
        <end position="439"/>
    </location>
</feature>
<dbReference type="GO" id="GO:0051082">
    <property type="term" value="F:unfolded protein binding"/>
    <property type="evidence" value="ECO:0007669"/>
    <property type="project" value="TreeGrafter"/>
</dbReference>
<proteinExistence type="predicted"/>
<feature type="transmembrane region" description="Helical" evidence="2">
    <location>
        <begin position="117"/>
        <end position="136"/>
    </location>
</feature>
<feature type="transmembrane region" description="Helical" evidence="2">
    <location>
        <begin position="148"/>
        <end position="170"/>
    </location>
</feature>
<feature type="transmembrane region" description="Helical" evidence="2">
    <location>
        <begin position="182"/>
        <end position="203"/>
    </location>
</feature>
<comment type="caution">
    <text evidence="3">The sequence shown here is derived from an EMBL/GenBank/DDBJ whole genome shotgun (WGS) entry which is preliminary data.</text>
</comment>
<feature type="compositionally biased region" description="Polar residues" evidence="1">
    <location>
        <begin position="381"/>
        <end position="396"/>
    </location>
</feature>
<evidence type="ECO:0000256" key="2">
    <source>
        <dbReference type="SAM" id="Phobius"/>
    </source>
</evidence>
<evidence type="ECO:0000256" key="1">
    <source>
        <dbReference type="SAM" id="MobiDB-lite"/>
    </source>
</evidence>
<evidence type="ECO:0000313" key="4">
    <source>
        <dbReference type="Proteomes" id="UP000324748"/>
    </source>
</evidence>
<feature type="transmembrane region" description="Helical" evidence="2">
    <location>
        <begin position="260"/>
        <end position="280"/>
    </location>
</feature>
<evidence type="ECO:0000313" key="3">
    <source>
        <dbReference type="EMBL" id="KAA1111833.1"/>
    </source>
</evidence>